<comment type="function">
    <text evidence="23">Catalyzes the reduction of the delta-24 double bond of sterol intermediates during cholesterol biosynthesis. In addition to its cholesterol-synthesizing activity, can protect cells from oxidative stress by reducing caspase 3 activity during apoptosis induced by oxidative stress. Also protects against amyloid-beta peptide-induced apoptosis.</text>
</comment>
<keyword evidence="9 26" id="KW-0812">Transmembrane</keyword>
<comment type="subcellular location">
    <subcellularLocation>
        <location evidence="3">Endoplasmic reticulum membrane</location>
        <topology evidence="3">Single-pass membrane protein</topology>
    </subcellularLocation>
    <subcellularLocation>
        <location evidence="2">Golgi apparatus membrane</location>
        <topology evidence="2">Single-pass membrane protein</topology>
    </subcellularLocation>
</comment>
<evidence type="ECO:0000256" key="7">
    <source>
        <dbReference type="ARBA" id="ARBA00022548"/>
    </source>
</evidence>
<dbReference type="EC" id="1.3.1.72" evidence="4"/>
<evidence type="ECO:0000256" key="1">
    <source>
        <dbReference type="ARBA" id="ARBA00001974"/>
    </source>
</evidence>
<comment type="catalytic activity">
    <reaction evidence="22">
        <text>5alpha-cholest-8-en-3beta-ol + NADP(+) = zymosterol + NADPH + H(+)</text>
        <dbReference type="Rhea" id="RHEA:36399"/>
        <dbReference type="ChEBI" id="CHEBI:15378"/>
        <dbReference type="ChEBI" id="CHEBI:16608"/>
        <dbReference type="ChEBI" id="CHEBI:18252"/>
        <dbReference type="ChEBI" id="CHEBI:57783"/>
        <dbReference type="ChEBI" id="CHEBI:58349"/>
        <dbReference type="EC" id="1.3.1.72"/>
    </reaction>
    <physiologicalReaction direction="right-to-left" evidence="22">
        <dbReference type="Rhea" id="RHEA:36401"/>
    </physiologicalReaction>
</comment>
<feature type="transmembrane region" description="Helical" evidence="26">
    <location>
        <begin position="24"/>
        <end position="47"/>
    </location>
</feature>
<evidence type="ECO:0000256" key="24">
    <source>
        <dbReference type="ARBA" id="ARBA00078485"/>
    </source>
</evidence>
<evidence type="ECO:0000256" key="13">
    <source>
        <dbReference type="ARBA" id="ARBA00022857"/>
    </source>
</evidence>
<dbReference type="GO" id="GO:0000246">
    <property type="term" value="F:Delta24(24-1) sterol reductase activity"/>
    <property type="evidence" value="ECO:0007669"/>
    <property type="project" value="TreeGrafter"/>
</dbReference>
<keyword evidence="15" id="KW-0560">Oxidoreductase</keyword>
<evidence type="ECO:0000256" key="2">
    <source>
        <dbReference type="ARBA" id="ARBA00004194"/>
    </source>
</evidence>
<gene>
    <name evidence="28" type="ORF">PMAYCL1PPCAC_08216</name>
</gene>
<dbReference type="GO" id="GO:0000139">
    <property type="term" value="C:Golgi membrane"/>
    <property type="evidence" value="ECO:0007669"/>
    <property type="project" value="UniProtKB-SubCell"/>
</dbReference>
<comment type="cofactor">
    <cofactor evidence="1">
        <name>FAD</name>
        <dbReference type="ChEBI" id="CHEBI:57692"/>
    </cofactor>
</comment>
<dbReference type="SUPFAM" id="SSF56176">
    <property type="entry name" value="FAD-binding/transporter-associated domain-like"/>
    <property type="match status" value="1"/>
</dbReference>
<keyword evidence="19" id="KW-1207">Sterol metabolism</keyword>
<protein>
    <recommendedName>
        <fullName evidence="5">Delta(24)-sterol reductase</fullName>
        <ecNumber evidence="4">1.3.1.72</ecNumber>
    </recommendedName>
    <alternativeName>
        <fullName evidence="24">24-dehydrocholesterol reductase</fullName>
    </alternativeName>
    <alternativeName>
        <fullName evidence="25">3-beta-hydroxysterol Delta-24-reductase</fullName>
    </alternativeName>
</protein>
<keyword evidence="13" id="KW-0521">NADP</keyword>
<dbReference type="GO" id="GO:0008203">
    <property type="term" value="P:cholesterol metabolic process"/>
    <property type="evidence" value="ECO:0007669"/>
    <property type="project" value="UniProtKB-KW"/>
</dbReference>
<dbReference type="Proteomes" id="UP001328107">
    <property type="component" value="Unassembled WGS sequence"/>
</dbReference>
<feature type="non-terminal residue" evidence="28">
    <location>
        <position position="1"/>
    </location>
</feature>
<feature type="domain" description="FAD-binding PCMH-type" evidence="27">
    <location>
        <begin position="93"/>
        <end position="271"/>
    </location>
</feature>
<evidence type="ECO:0000259" key="27">
    <source>
        <dbReference type="PROSITE" id="PS51387"/>
    </source>
</evidence>
<keyword evidence="14 26" id="KW-1133">Transmembrane helix</keyword>
<keyword evidence="29" id="KW-1185">Reference proteome</keyword>
<keyword evidence="7" id="KW-0153">Cholesterol metabolism</keyword>
<dbReference type="InterPro" id="IPR016166">
    <property type="entry name" value="FAD-bd_PCMH"/>
</dbReference>
<evidence type="ECO:0000256" key="23">
    <source>
        <dbReference type="ARBA" id="ARBA00056986"/>
    </source>
</evidence>
<evidence type="ECO:0000256" key="22">
    <source>
        <dbReference type="ARBA" id="ARBA00052927"/>
    </source>
</evidence>
<dbReference type="PANTHER" id="PTHR10801:SF2">
    <property type="entry name" value="FAD-BINDING PCMH-TYPE DOMAIN-CONTAINING PROTEIN"/>
    <property type="match status" value="1"/>
</dbReference>
<dbReference type="FunFam" id="3.30.465.10:FF:000032">
    <property type="entry name" value="Delta(24)-sterol reductase"/>
    <property type="match status" value="1"/>
</dbReference>
<keyword evidence="17" id="KW-0443">Lipid metabolism</keyword>
<keyword evidence="8" id="KW-0285">Flavoprotein</keyword>
<evidence type="ECO:0000256" key="14">
    <source>
        <dbReference type="ARBA" id="ARBA00022989"/>
    </source>
</evidence>
<dbReference type="GO" id="GO:0071949">
    <property type="term" value="F:FAD binding"/>
    <property type="evidence" value="ECO:0007669"/>
    <property type="project" value="InterPro"/>
</dbReference>
<keyword evidence="10" id="KW-0732">Signal</keyword>
<keyword evidence="20" id="KW-0753">Steroid metabolism</keyword>
<evidence type="ECO:0000256" key="15">
    <source>
        <dbReference type="ARBA" id="ARBA00023002"/>
    </source>
</evidence>
<dbReference type="Pfam" id="PF01565">
    <property type="entry name" value="FAD_binding_4"/>
    <property type="match status" value="1"/>
</dbReference>
<evidence type="ECO:0000313" key="29">
    <source>
        <dbReference type="Proteomes" id="UP001328107"/>
    </source>
</evidence>
<evidence type="ECO:0000256" key="25">
    <source>
        <dbReference type="ARBA" id="ARBA00080612"/>
    </source>
</evidence>
<evidence type="ECO:0000256" key="12">
    <source>
        <dbReference type="ARBA" id="ARBA00022827"/>
    </source>
</evidence>
<proteinExistence type="predicted"/>
<dbReference type="Gene3D" id="3.30.465.10">
    <property type="match status" value="1"/>
</dbReference>
<evidence type="ECO:0000256" key="21">
    <source>
        <dbReference type="ARBA" id="ARBA00051033"/>
    </source>
</evidence>
<evidence type="ECO:0000256" key="4">
    <source>
        <dbReference type="ARBA" id="ARBA00012405"/>
    </source>
</evidence>
<dbReference type="InterPro" id="IPR036318">
    <property type="entry name" value="FAD-bd_PCMH-like_sf"/>
</dbReference>
<evidence type="ECO:0000256" key="5">
    <source>
        <dbReference type="ARBA" id="ARBA00019086"/>
    </source>
</evidence>
<dbReference type="InterPro" id="IPR040165">
    <property type="entry name" value="Diminuto-like"/>
</dbReference>
<evidence type="ECO:0000256" key="6">
    <source>
        <dbReference type="ARBA" id="ARBA00022516"/>
    </source>
</evidence>
<dbReference type="EMBL" id="BTRK01000002">
    <property type="protein sequence ID" value="GMR38021.1"/>
    <property type="molecule type" value="Genomic_DNA"/>
</dbReference>
<evidence type="ECO:0000256" key="20">
    <source>
        <dbReference type="ARBA" id="ARBA00023221"/>
    </source>
</evidence>
<dbReference type="GO" id="GO:0005789">
    <property type="term" value="C:endoplasmic reticulum membrane"/>
    <property type="evidence" value="ECO:0007669"/>
    <property type="project" value="UniProtKB-SubCell"/>
</dbReference>
<keyword evidence="18 26" id="KW-0472">Membrane</keyword>
<keyword evidence="11" id="KW-0256">Endoplasmic reticulum</keyword>
<evidence type="ECO:0000313" key="28">
    <source>
        <dbReference type="EMBL" id="GMR38021.1"/>
    </source>
</evidence>
<sequence length="587" mass="67053">IAGFSTHSYFASMSGSGKKQSCRLLCLPFTLAKQAFSLALSIALPILSTLLGPFKQPAINFLENNRGLVILFFCLPASFIFDLAIKARIFVQRRFLDPDSTHAARVNEIRDRVKEWGKVPASDHKPLCTARPNWLSLSTTFFDKTKCHQIPIDLHEILHFDEENLILHAEPNVTVREVVEFLVPRGYTLAVCLEVGDATLGGLAFGVGMTTYSHKVGLYQETISEYEVVTANGEMLTVRADNAHSDLFYCLPWSHGTLGLLVSLKLQVVPAKKYVHLKYITANSQTEYCQMMMKYSGANDKQGKVADFVEATIFSKEKAVIMLGTFAEKKDAPEVKVNDVCLWYKPWFYKHVESILEAGRNHEELIPLESYLLRHNRAIFWVLESMIPFGNHPLFRLFFGWLCPPKPAFLKFTTTPLIREWTFAKQVFQDIVLPLDTLKDQVEEATRLFDRWPLLVYPCRIYDHKRGAQGQLRAPPSSRLTPGTNFAMFNDLGVYGTPGQLEKKLPYNPTKAMREMEKFTRDVGGYSFLYADLFMNEEEFEQMFDLTLYKKVRKQYNCDGAFPTLYEKIRPEVDVIAIGEEYAKKNN</sequence>
<dbReference type="InterPro" id="IPR016169">
    <property type="entry name" value="FAD-bd_PCMH_sub2"/>
</dbReference>
<dbReference type="PROSITE" id="PS51387">
    <property type="entry name" value="FAD_PCMH"/>
    <property type="match status" value="1"/>
</dbReference>
<evidence type="ECO:0000256" key="16">
    <source>
        <dbReference type="ARBA" id="ARBA00023034"/>
    </source>
</evidence>
<evidence type="ECO:0000256" key="26">
    <source>
        <dbReference type="SAM" id="Phobius"/>
    </source>
</evidence>
<keyword evidence="16" id="KW-0333">Golgi apparatus</keyword>
<evidence type="ECO:0000256" key="9">
    <source>
        <dbReference type="ARBA" id="ARBA00022692"/>
    </source>
</evidence>
<name>A0AAN4ZF78_9BILA</name>
<keyword evidence="6" id="KW-0444">Lipid biosynthesis</keyword>
<feature type="transmembrane region" description="Helical" evidence="26">
    <location>
        <begin position="67"/>
        <end position="85"/>
    </location>
</feature>
<comment type="caution">
    <text evidence="28">The sequence shown here is derived from an EMBL/GenBank/DDBJ whole genome shotgun (WGS) entry which is preliminary data.</text>
</comment>
<evidence type="ECO:0000256" key="3">
    <source>
        <dbReference type="ARBA" id="ARBA00004389"/>
    </source>
</evidence>
<dbReference type="GO" id="GO:0050614">
    <property type="term" value="F:Delta24-sterol reductase activity"/>
    <property type="evidence" value="ECO:0007669"/>
    <property type="project" value="UniProtKB-EC"/>
</dbReference>
<comment type="catalytic activity">
    <reaction evidence="21">
        <text>lanosterol + NADPH + H(+) = 24,25-dihydrolanosterol + NADP(+)</text>
        <dbReference type="Rhea" id="RHEA:33919"/>
        <dbReference type="ChEBI" id="CHEBI:15378"/>
        <dbReference type="ChEBI" id="CHEBI:16521"/>
        <dbReference type="ChEBI" id="CHEBI:28113"/>
        <dbReference type="ChEBI" id="CHEBI:57783"/>
        <dbReference type="ChEBI" id="CHEBI:58349"/>
    </reaction>
    <physiologicalReaction direction="left-to-right" evidence="21">
        <dbReference type="Rhea" id="RHEA:33920"/>
    </physiologicalReaction>
</comment>
<evidence type="ECO:0000256" key="11">
    <source>
        <dbReference type="ARBA" id="ARBA00022824"/>
    </source>
</evidence>
<evidence type="ECO:0000256" key="10">
    <source>
        <dbReference type="ARBA" id="ARBA00022729"/>
    </source>
</evidence>
<dbReference type="PANTHER" id="PTHR10801">
    <property type="entry name" value="24-DEHYDROCHOLESTEROL REDUCTASE"/>
    <property type="match status" value="1"/>
</dbReference>
<dbReference type="InterPro" id="IPR006094">
    <property type="entry name" value="Oxid_FAD_bind_N"/>
</dbReference>
<evidence type="ECO:0000256" key="17">
    <source>
        <dbReference type="ARBA" id="ARBA00023098"/>
    </source>
</evidence>
<reference evidence="29" key="1">
    <citation type="submission" date="2022-10" db="EMBL/GenBank/DDBJ databases">
        <title>Genome assembly of Pristionchus species.</title>
        <authorList>
            <person name="Yoshida K."/>
            <person name="Sommer R.J."/>
        </authorList>
    </citation>
    <scope>NUCLEOTIDE SEQUENCE [LARGE SCALE GENOMIC DNA]</scope>
    <source>
        <strain evidence="29">RS5460</strain>
    </source>
</reference>
<evidence type="ECO:0000256" key="19">
    <source>
        <dbReference type="ARBA" id="ARBA00023166"/>
    </source>
</evidence>
<organism evidence="28 29">
    <name type="scientific">Pristionchus mayeri</name>
    <dbReference type="NCBI Taxonomy" id="1317129"/>
    <lineage>
        <taxon>Eukaryota</taxon>
        <taxon>Metazoa</taxon>
        <taxon>Ecdysozoa</taxon>
        <taxon>Nematoda</taxon>
        <taxon>Chromadorea</taxon>
        <taxon>Rhabditida</taxon>
        <taxon>Rhabditina</taxon>
        <taxon>Diplogasteromorpha</taxon>
        <taxon>Diplogasteroidea</taxon>
        <taxon>Neodiplogasteridae</taxon>
        <taxon>Pristionchus</taxon>
    </lineage>
</organism>
<evidence type="ECO:0000256" key="18">
    <source>
        <dbReference type="ARBA" id="ARBA00023136"/>
    </source>
</evidence>
<accession>A0AAN4ZF78</accession>
<keyword evidence="12" id="KW-0274">FAD</keyword>
<dbReference type="AlphaFoldDB" id="A0AAN4ZF78"/>
<evidence type="ECO:0000256" key="8">
    <source>
        <dbReference type="ARBA" id="ARBA00022630"/>
    </source>
</evidence>